<organism evidence="2 3">
    <name type="scientific">Dulcicalothrix desertica PCC 7102</name>
    <dbReference type="NCBI Taxonomy" id="232991"/>
    <lineage>
        <taxon>Bacteria</taxon>
        <taxon>Bacillati</taxon>
        <taxon>Cyanobacteriota</taxon>
        <taxon>Cyanophyceae</taxon>
        <taxon>Nostocales</taxon>
        <taxon>Calotrichaceae</taxon>
        <taxon>Dulcicalothrix</taxon>
    </lineage>
</organism>
<sequence length="80" mass="8948">MSLDSLKQEASSHNTSPQKLRELAAIDDELARLVAANPLVDCSLLEELAIRARESKDVEMQRALVKLLDTKMLMLQSLQN</sequence>
<dbReference type="AlphaFoldDB" id="A0A3S1C2L9"/>
<protein>
    <recommendedName>
        <fullName evidence="1">Leucine rich repeat variant domain-containing protein</fullName>
    </recommendedName>
</protein>
<comment type="caution">
    <text evidence="2">The sequence shown here is derived from an EMBL/GenBank/DDBJ whole genome shotgun (WGS) entry which is preliminary data.</text>
</comment>
<evidence type="ECO:0000313" key="2">
    <source>
        <dbReference type="EMBL" id="RUS95921.1"/>
    </source>
</evidence>
<gene>
    <name evidence="2" type="ORF">DSM106972_089340</name>
</gene>
<reference evidence="2" key="2">
    <citation type="journal article" date="2019" name="Genome Biol. Evol.">
        <title>Day and night: Metabolic profiles and evolutionary relationships of six axenic non-marine cyanobacteria.</title>
        <authorList>
            <person name="Will S.E."/>
            <person name="Henke P."/>
            <person name="Boedeker C."/>
            <person name="Huang S."/>
            <person name="Brinkmann H."/>
            <person name="Rohde M."/>
            <person name="Jarek M."/>
            <person name="Friedl T."/>
            <person name="Seufert S."/>
            <person name="Schumacher M."/>
            <person name="Overmann J."/>
            <person name="Neumann-Schaal M."/>
            <person name="Petersen J."/>
        </authorList>
    </citation>
    <scope>NUCLEOTIDE SEQUENCE [LARGE SCALE GENOMIC DNA]</scope>
    <source>
        <strain evidence="2">PCC 7102</strain>
    </source>
</reference>
<feature type="domain" description="Leucine rich repeat variant" evidence="1">
    <location>
        <begin position="6"/>
        <end position="64"/>
    </location>
</feature>
<name>A0A3S1C2L9_9CYAN</name>
<dbReference type="Proteomes" id="UP000271624">
    <property type="component" value="Unassembled WGS sequence"/>
</dbReference>
<accession>A0A3S1C2L9</accession>
<evidence type="ECO:0000259" key="1">
    <source>
        <dbReference type="Pfam" id="PF25591"/>
    </source>
</evidence>
<dbReference type="RefSeq" id="WP_127086904.1">
    <property type="nucleotide sequence ID" value="NZ_RSCL01000039.1"/>
</dbReference>
<dbReference type="EMBL" id="RSCL01000039">
    <property type="protein sequence ID" value="RUS95921.1"/>
    <property type="molecule type" value="Genomic_DNA"/>
</dbReference>
<dbReference type="Pfam" id="PF25591">
    <property type="entry name" value="LRV_2"/>
    <property type="match status" value="1"/>
</dbReference>
<dbReference type="InterPro" id="IPR057893">
    <property type="entry name" value="LRV_2"/>
</dbReference>
<dbReference type="OrthoDB" id="501001at2"/>
<reference evidence="2" key="1">
    <citation type="submission" date="2018-12" db="EMBL/GenBank/DDBJ databases">
        <authorList>
            <person name="Will S."/>
            <person name="Neumann-Schaal M."/>
            <person name="Henke P."/>
        </authorList>
    </citation>
    <scope>NUCLEOTIDE SEQUENCE</scope>
    <source>
        <strain evidence="2">PCC 7102</strain>
    </source>
</reference>
<keyword evidence="3" id="KW-1185">Reference proteome</keyword>
<evidence type="ECO:0000313" key="3">
    <source>
        <dbReference type="Proteomes" id="UP000271624"/>
    </source>
</evidence>
<proteinExistence type="predicted"/>